<feature type="domain" description="C3H1-type" evidence="5">
    <location>
        <begin position="702"/>
        <end position="729"/>
    </location>
</feature>
<comment type="caution">
    <text evidence="6">The sequence shown here is derived from an EMBL/GenBank/DDBJ whole genome shotgun (WGS) entry which is preliminary data.</text>
</comment>
<feature type="region of interest" description="Disordered" evidence="4">
    <location>
        <begin position="22"/>
        <end position="53"/>
    </location>
</feature>
<keyword evidence="1" id="KW-0433">Leucine-rich repeat</keyword>
<feature type="domain" description="C3H1-type" evidence="5">
    <location>
        <begin position="672"/>
        <end position="699"/>
    </location>
</feature>
<feature type="compositionally biased region" description="Polar residues" evidence="4">
    <location>
        <begin position="932"/>
        <end position="942"/>
    </location>
</feature>
<keyword evidence="2" id="KW-0677">Repeat</keyword>
<dbReference type="PANTHER" id="PTHR48051">
    <property type="match status" value="1"/>
</dbReference>
<dbReference type="STRING" id="1037660.A0A066W5C3"/>
<dbReference type="OMA" id="CKFFRSN"/>
<dbReference type="InParanoid" id="A0A066W5C3"/>
<evidence type="ECO:0000313" key="6">
    <source>
        <dbReference type="EMBL" id="KDN47743.1"/>
    </source>
</evidence>
<keyword evidence="7" id="KW-1185">Reference proteome</keyword>
<name>A0A066W5C3_TILAU</name>
<dbReference type="RefSeq" id="XP_013243935.1">
    <property type="nucleotide sequence ID" value="XM_013388481.1"/>
</dbReference>
<dbReference type="Proteomes" id="UP000027361">
    <property type="component" value="Unassembled WGS sequence"/>
</dbReference>
<feature type="region of interest" description="Disordered" evidence="4">
    <location>
        <begin position="927"/>
        <end position="956"/>
    </location>
</feature>
<dbReference type="HOGENOM" id="CLU_262149_0_0_1"/>
<dbReference type="Gene3D" id="4.10.1000.10">
    <property type="entry name" value="Zinc finger, CCCH-type"/>
    <property type="match status" value="1"/>
</dbReference>
<dbReference type="InterPro" id="IPR050216">
    <property type="entry name" value="LRR_domain-containing"/>
</dbReference>
<feature type="region of interest" description="Disordered" evidence="4">
    <location>
        <begin position="997"/>
        <end position="1035"/>
    </location>
</feature>
<evidence type="ECO:0000313" key="7">
    <source>
        <dbReference type="Proteomes" id="UP000027361"/>
    </source>
</evidence>
<keyword evidence="3" id="KW-0863">Zinc-finger</keyword>
<feature type="compositionally biased region" description="Polar residues" evidence="4">
    <location>
        <begin position="509"/>
        <end position="518"/>
    </location>
</feature>
<evidence type="ECO:0000256" key="2">
    <source>
        <dbReference type="ARBA" id="ARBA00022737"/>
    </source>
</evidence>
<evidence type="ECO:0000256" key="4">
    <source>
        <dbReference type="SAM" id="MobiDB-lite"/>
    </source>
</evidence>
<evidence type="ECO:0000256" key="3">
    <source>
        <dbReference type="PROSITE-ProRule" id="PRU00723"/>
    </source>
</evidence>
<dbReference type="GO" id="GO:0005737">
    <property type="term" value="C:cytoplasm"/>
    <property type="evidence" value="ECO:0007669"/>
    <property type="project" value="TreeGrafter"/>
</dbReference>
<dbReference type="InterPro" id="IPR001611">
    <property type="entry name" value="Leu-rich_rpt"/>
</dbReference>
<organism evidence="6 7">
    <name type="scientific">Tilletiaria anomala (strain ATCC 24038 / CBS 436.72 / UBC 951)</name>
    <dbReference type="NCBI Taxonomy" id="1037660"/>
    <lineage>
        <taxon>Eukaryota</taxon>
        <taxon>Fungi</taxon>
        <taxon>Dikarya</taxon>
        <taxon>Basidiomycota</taxon>
        <taxon>Ustilaginomycotina</taxon>
        <taxon>Exobasidiomycetes</taxon>
        <taxon>Georgefischeriales</taxon>
        <taxon>Tilletiariaceae</taxon>
        <taxon>Tilletiaria</taxon>
    </lineage>
</organism>
<dbReference type="PROSITE" id="PS50103">
    <property type="entry name" value="ZF_C3H1"/>
    <property type="match status" value="2"/>
</dbReference>
<dbReference type="InterPro" id="IPR000571">
    <property type="entry name" value="Znf_CCCH"/>
</dbReference>
<sequence length="1179" mass="125828">MSASVKAALAAKRAGVAAHGRALRSASPIKRSGSSRSTLNESSDMSAHTDHADQGDVVEEADISGFAQVPMDKILLKACQTGRVNVATRLPALKALPEEIYALISGSEPGWYDRGDSDRAWYEREEIRSLQANGNALHELDERIGEFRALLKIELQQNELVALPQSFLNLWHLTVLNLSANNLTCFPTCLLALDNLKNLDLSSNKLKSLWSAEDILASRGEKKRRRAEWESENGPIDEDGMWSGFLSGPSSPIKKSNKLLPQAVLPPTTPMHALRTLCLGRNRLGGATFGLAGATAESEIFVFPSRLRVLDLSDNDICGPVSYAPFAALPDLQELNLSGNGVSDQVFAIPADESAPLSTLPVFSSLALLHLARCDIDDLAPLQAVFDSGNIREQDSAVYAAQQEATGHRKDSGRRVIARKQIIKVKGSPSQALKDTELHVVLDGNPLREEEFKKKRTPGYNMAQAQAESKGADTGPGSGSRGRSTSRDGLRGRQSSGFEPVGGDHGSPGTPNMNTLNESGAFKARRSPSTEGSSLASHATEQPSALAMQAQMQGIQIDNAARQQSMASTQTKSVAVQKEEWELLAEAGLLTEGGKRRARAEQARRAREMQNRIANKAGIPSFGNTEVLPTKSLAQGQGLPNAESGDDTLFEGEADAGSALANAKLSNKKKEALSQVPCKFFRSNGCSAGSACPFAHTIPGEGLQKATCQWFLKGNCRFGHKCALAHIFPGQPISMDRKNKRAMQHGLPLPSLTTEHQRNDSEISRAQAPQTPTLVPPYGVDPSFMQQQQQPRTWPAPEGIMAPPARDGDLMFGMPDDLRGPSSAREIQAALPGTSPSAHRAGPLRFTADQAIHSGSPGSRAFGTSPFSQGGHVFYSGSQGSDADFAAQGQMRFDLHKSHDDDDEQLEEDFLPSSLSELLTPEERVRRARSNRAAQSLPTSTGIIKDQWPAQSADDTKNSALETAMRLGLYSSSPSNTPGGSRFAGLMARTGSGYNTVDGSSSFGGHSPNPLPPHAYSPASRAALGQHAPGQSLPRGLAAGLSRLHLKQGEEIPMSHVPTNLHPLSSRYTHLDDLTPIAPSSVLPHRQTFGLDAGFSSLASLGTSPQSFGALRGERTDLPGMPIPASSNGAPAAFQAPQVSPSKSAVSRLRGIGPLAGSPLATSGGSRKDEDEDTIFQFE</sequence>
<accession>A0A066W5C3</accession>
<dbReference type="AlphaFoldDB" id="A0A066W5C3"/>
<feature type="zinc finger region" description="C3H1-type" evidence="3">
    <location>
        <begin position="672"/>
        <end position="699"/>
    </location>
</feature>
<dbReference type="EMBL" id="JMSN01000028">
    <property type="protein sequence ID" value="KDN47743.1"/>
    <property type="molecule type" value="Genomic_DNA"/>
</dbReference>
<dbReference type="InterPro" id="IPR032675">
    <property type="entry name" value="LRR_dom_sf"/>
</dbReference>
<dbReference type="SUPFAM" id="SSF52058">
    <property type="entry name" value="L domain-like"/>
    <property type="match status" value="1"/>
</dbReference>
<proteinExistence type="predicted"/>
<dbReference type="OrthoDB" id="411372at2759"/>
<dbReference type="Gene3D" id="3.80.10.10">
    <property type="entry name" value="Ribonuclease Inhibitor"/>
    <property type="match status" value="2"/>
</dbReference>
<reference evidence="6 7" key="1">
    <citation type="submission" date="2014-05" db="EMBL/GenBank/DDBJ databases">
        <title>Draft genome sequence of a rare smut relative, Tilletiaria anomala UBC 951.</title>
        <authorList>
            <consortium name="DOE Joint Genome Institute"/>
            <person name="Toome M."/>
            <person name="Kuo A."/>
            <person name="Henrissat B."/>
            <person name="Lipzen A."/>
            <person name="Tritt A."/>
            <person name="Yoshinaga Y."/>
            <person name="Zane M."/>
            <person name="Barry K."/>
            <person name="Grigoriev I.V."/>
            <person name="Spatafora J.W."/>
            <person name="Aimea M.C."/>
        </authorList>
    </citation>
    <scope>NUCLEOTIDE SEQUENCE [LARGE SCALE GENOMIC DNA]</scope>
    <source>
        <strain evidence="6 7">UBC 951</strain>
    </source>
</reference>
<feature type="region of interest" description="Disordered" evidence="4">
    <location>
        <begin position="449"/>
        <end position="542"/>
    </location>
</feature>
<feature type="region of interest" description="Disordered" evidence="4">
    <location>
        <begin position="1133"/>
        <end position="1179"/>
    </location>
</feature>
<dbReference type="GeneID" id="25265631"/>
<evidence type="ECO:0000256" key="1">
    <source>
        <dbReference type="ARBA" id="ARBA00022614"/>
    </source>
</evidence>
<feature type="compositionally biased region" description="Acidic residues" evidence="4">
    <location>
        <begin position="1170"/>
        <end position="1179"/>
    </location>
</feature>
<evidence type="ECO:0000259" key="5">
    <source>
        <dbReference type="PROSITE" id="PS50103"/>
    </source>
</evidence>
<feature type="compositionally biased region" description="Polar residues" evidence="4">
    <location>
        <begin position="32"/>
        <end position="46"/>
    </location>
</feature>
<feature type="zinc finger region" description="C3H1-type" evidence="3">
    <location>
        <begin position="702"/>
        <end position="729"/>
    </location>
</feature>
<dbReference type="PROSITE" id="PS51450">
    <property type="entry name" value="LRR"/>
    <property type="match status" value="1"/>
</dbReference>
<protein>
    <recommendedName>
        <fullName evidence="5">C3H1-type domain-containing protein</fullName>
    </recommendedName>
</protein>
<gene>
    <name evidence="6" type="ORF">K437DRAFT_262389</name>
</gene>
<dbReference type="SMART" id="SM00356">
    <property type="entry name" value="ZnF_C3H1"/>
    <property type="match status" value="2"/>
</dbReference>
<keyword evidence="3" id="KW-0862">Zinc</keyword>
<dbReference type="Pfam" id="PF13855">
    <property type="entry name" value="LRR_8"/>
    <property type="match status" value="1"/>
</dbReference>
<feature type="compositionally biased region" description="Polar residues" evidence="4">
    <location>
        <begin position="527"/>
        <end position="542"/>
    </location>
</feature>
<keyword evidence="3" id="KW-0479">Metal-binding</keyword>
<dbReference type="PANTHER" id="PTHR48051:SF1">
    <property type="entry name" value="RAS SUPPRESSOR PROTEIN 1"/>
    <property type="match status" value="1"/>
</dbReference>
<dbReference type="GO" id="GO:0008270">
    <property type="term" value="F:zinc ion binding"/>
    <property type="evidence" value="ECO:0007669"/>
    <property type="project" value="UniProtKB-KW"/>
</dbReference>